<dbReference type="GO" id="GO:0004497">
    <property type="term" value="F:monooxygenase activity"/>
    <property type="evidence" value="ECO:0007669"/>
    <property type="project" value="InterPro"/>
</dbReference>
<dbReference type="Gene3D" id="1.10.630.10">
    <property type="entry name" value="Cytochrome P450"/>
    <property type="match status" value="1"/>
</dbReference>
<keyword evidence="4" id="KW-0408">Iron</keyword>
<dbReference type="OrthoDB" id="1470350at2759"/>
<dbReference type="PANTHER" id="PTHR24296">
    <property type="entry name" value="CYTOCHROME P450"/>
    <property type="match status" value="1"/>
</dbReference>
<proteinExistence type="inferred from homology"/>
<protein>
    <recommendedName>
        <fullName evidence="7">Cytochrome P450</fullName>
    </recommendedName>
</protein>
<name>A0A8K1CNJ8_PYTOL</name>
<dbReference type="EMBL" id="SPLM01000037">
    <property type="protein sequence ID" value="TMW65543.1"/>
    <property type="molecule type" value="Genomic_DNA"/>
</dbReference>
<dbReference type="GO" id="GO:0005506">
    <property type="term" value="F:iron ion binding"/>
    <property type="evidence" value="ECO:0007669"/>
    <property type="project" value="InterPro"/>
</dbReference>
<reference evidence="5" key="1">
    <citation type="submission" date="2019-03" db="EMBL/GenBank/DDBJ databases">
        <title>Long read genome sequence of the mycoparasitic Pythium oligandrum ATCC 38472 isolated from sugarbeet rhizosphere.</title>
        <authorList>
            <person name="Gaulin E."/>
        </authorList>
    </citation>
    <scope>NUCLEOTIDE SEQUENCE</scope>
    <source>
        <strain evidence="5">ATCC 38472_TT</strain>
    </source>
</reference>
<comment type="similarity">
    <text evidence="1">Belongs to the cytochrome P450 family.</text>
</comment>
<sequence length="354" mass="40304">MDRLIELEDPKISLVTGTALALLAVSSIHSLRRSKRPNRPYRVLETADSTLPVVGNLVDAITRNDDFHDWFMEQTVRFNGRMWRVVIPGQGEMIVATTPEAVEEVLSTQFDTFVKGAYQIAQDNGQVLLCQRARPVHAAVHPEEHATRPYGDGQRHSNETAWDLNALFHDFTIDTFVEMGLGVDLKSIGATTRHAFNEALDDAARIVSQRFRRPEWAWKLERWMNVGEEAVLKRHMDTVHEWMRGVIQESVDGLIQKKQSGVDTSNQVGKSIVELFLEHADEEKDGLSHNDLIDFVLTLVVGARDTTADTLTWLFYALGKHPEVEKKLRDEMKRELTSDRSTYLTTEQLKPLVY</sequence>
<keyword evidence="3" id="KW-0560">Oxidoreductase</keyword>
<dbReference type="InterPro" id="IPR001128">
    <property type="entry name" value="Cyt_P450"/>
</dbReference>
<dbReference type="AlphaFoldDB" id="A0A8K1CNJ8"/>
<evidence type="ECO:0008006" key="7">
    <source>
        <dbReference type="Google" id="ProtNLM"/>
    </source>
</evidence>
<dbReference type="GO" id="GO:0016705">
    <property type="term" value="F:oxidoreductase activity, acting on paired donors, with incorporation or reduction of molecular oxygen"/>
    <property type="evidence" value="ECO:0007669"/>
    <property type="project" value="InterPro"/>
</dbReference>
<dbReference type="Proteomes" id="UP000794436">
    <property type="component" value="Unassembled WGS sequence"/>
</dbReference>
<comment type="caution">
    <text evidence="5">The sequence shown here is derived from an EMBL/GenBank/DDBJ whole genome shotgun (WGS) entry which is preliminary data.</text>
</comment>
<evidence type="ECO:0000256" key="1">
    <source>
        <dbReference type="ARBA" id="ARBA00010617"/>
    </source>
</evidence>
<organism evidence="5 6">
    <name type="scientific">Pythium oligandrum</name>
    <name type="common">Mycoparasitic fungus</name>
    <dbReference type="NCBI Taxonomy" id="41045"/>
    <lineage>
        <taxon>Eukaryota</taxon>
        <taxon>Sar</taxon>
        <taxon>Stramenopiles</taxon>
        <taxon>Oomycota</taxon>
        <taxon>Peronosporomycetes</taxon>
        <taxon>Pythiales</taxon>
        <taxon>Pythiaceae</taxon>
        <taxon>Pythium</taxon>
    </lineage>
</organism>
<gene>
    <name evidence="5" type="ORF">Poli38472_008185</name>
</gene>
<dbReference type="Pfam" id="PF00067">
    <property type="entry name" value="p450"/>
    <property type="match status" value="1"/>
</dbReference>
<evidence type="ECO:0000313" key="6">
    <source>
        <dbReference type="Proteomes" id="UP000794436"/>
    </source>
</evidence>
<dbReference type="SUPFAM" id="SSF48264">
    <property type="entry name" value="Cytochrome P450"/>
    <property type="match status" value="1"/>
</dbReference>
<evidence type="ECO:0000256" key="2">
    <source>
        <dbReference type="ARBA" id="ARBA00022723"/>
    </source>
</evidence>
<dbReference type="GO" id="GO:0020037">
    <property type="term" value="F:heme binding"/>
    <property type="evidence" value="ECO:0007669"/>
    <property type="project" value="InterPro"/>
</dbReference>
<dbReference type="InterPro" id="IPR036396">
    <property type="entry name" value="Cyt_P450_sf"/>
</dbReference>
<keyword evidence="2" id="KW-0479">Metal-binding</keyword>
<evidence type="ECO:0000313" key="5">
    <source>
        <dbReference type="EMBL" id="TMW65543.1"/>
    </source>
</evidence>
<evidence type="ECO:0000256" key="4">
    <source>
        <dbReference type="ARBA" id="ARBA00023004"/>
    </source>
</evidence>
<accession>A0A8K1CNJ8</accession>
<keyword evidence="6" id="KW-1185">Reference proteome</keyword>
<evidence type="ECO:0000256" key="3">
    <source>
        <dbReference type="ARBA" id="ARBA00023002"/>
    </source>
</evidence>